<dbReference type="PANTHER" id="PTHR41913:SF1">
    <property type="entry name" value="DUF1684 DOMAIN-CONTAINING PROTEIN"/>
    <property type="match status" value="1"/>
</dbReference>
<dbReference type="PANTHER" id="PTHR41913">
    <property type="entry name" value="DUF1684 DOMAIN-CONTAINING PROTEIN"/>
    <property type="match status" value="1"/>
</dbReference>
<evidence type="ECO:0000256" key="1">
    <source>
        <dbReference type="SAM" id="SignalP"/>
    </source>
</evidence>
<keyword evidence="1" id="KW-0732">Signal</keyword>
<dbReference type="Pfam" id="PF07920">
    <property type="entry name" value="DUF1684"/>
    <property type="match status" value="1"/>
</dbReference>
<sequence length="202" mass="23722">MSKLLNTILILLLFSSFTFAQTYIEEIKTYQEELNSEYKDKDESPLSRKDRVKFKGHSFFNIDENYKVEASFERINNAVPFKMETSSTSTPTYEKYGKITFTLKGKQYQLYVYQSHRLRKMEQYKDYLFLPFTDKTNSKSTYGAGRYIEVSIPKGNKMIVDFNKAYNPYCAYAEGYACPIPPPENYLDTEVEAGIMYKSKEY</sequence>
<dbReference type="EMBL" id="CP076129">
    <property type="protein sequence ID" value="QWG10012.1"/>
    <property type="molecule type" value="Genomic_DNA"/>
</dbReference>
<dbReference type="RefSeq" id="WP_144076666.1">
    <property type="nucleotide sequence ID" value="NZ_CP076129.1"/>
</dbReference>
<proteinExistence type="predicted"/>
<gene>
    <name evidence="2" type="ORF">KM029_20230</name>
</gene>
<evidence type="ECO:0000313" key="3">
    <source>
        <dbReference type="Proteomes" id="UP000682802"/>
    </source>
</evidence>
<reference evidence="2 3" key="1">
    <citation type="submission" date="2021-05" db="EMBL/GenBank/DDBJ databases">
        <title>Comparative genomic studies on the polysaccharide-degrading batcterial strains of the Flammeovirga genus.</title>
        <authorList>
            <person name="Zewei F."/>
            <person name="Zheng Z."/>
            <person name="Yu L."/>
            <person name="Ruyue G."/>
            <person name="Yanhong M."/>
            <person name="Yuanyuan C."/>
            <person name="Jingyan G."/>
            <person name="Wenjun H."/>
        </authorList>
    </citation>
    <scope>NUCLEOTIDE SEQUENCE [LARGE SCALE GENOMIC DNA]</scope>
    <source>
        <strain evidence="2 3">YS10</strain>
    </source>
</reference>
<organism evidence="2 3">
    <name type="scientific">Flammeovirga kamogawensis</name>
    <dbReference type="NCBI Taxonomy" id="373891"/>
    <lineage>
        <taxon>Bacteria</taxon>
        <taxon>Pseudomonadati</taxon>
        <taxon>Bacteroidota</taxon>
        <taxon>Cytophagia</taxon>
        <taxon>Cytophagales</taxon>
        <taxon>Flammeovirgaceae</taxon>
        <taxon>Flammeovirga</taxon>
    </lineage>
</organism>
<keyword evidence="3" id="KW-1185">Reference proteome</keyword>
<dbReference type="Proteomes" id="UP000682802">
    <property type="component" value="Chromosome 2"/>
</dbReference>
<evidence type="ECO:0000313" key="2">
    <source>
        <dbReference type="EMBL" id="QWG10012.1"/>
    </source>
</evidence>
<accession>A0ABX8H3V7</accession>
<protein>
    <submittedName>
        <fullName evidence="2">DUF1684 domain-containing protein</fullName>
    </submittedName>
</protein>
<feature type="chain" id="PRO_5045384185" evidence="1">
    <location>
        <begin position="21"/>
        <end position="202"/>
    </location>
</feature>
<name>A0ABX8H3V7_9BACT</name>
<feature type="signal peptide" evidence="1">
    <location>
        <begin position="1"/>
        <end position="20"/>
    </location>
</feature>
<dbReference type="InterPro" id="IPR012467">
    <property type="entry name" value="DUF1684"/>
</dbReference>